<gene>
    <name evidence="1" type="ORF">E2562_012495</name>
</gene>
<protein>
    <submittedName>
        <fullName evidence="1">Uncharacterized protein</fullName>
    </submittedName>
</protein>
<dbReference type="InterPro" id="IPR008586">
    <property type="entry name" value="DUF868_pln"/>
</dbReference>
<evidence type="ECO:0000313" key="2">
    <source>
        <dbReference type="Proteomes" id="UP000479710"/>
    </source>
</evidence>
<proteinExistence type="predicted"/>
<accession>A0A6G1BVY0</accession>
<dbReference type="AlphaFoldDB" id="A0A6G1BVY0"/>
<dbReference type="Pfam" id="PF05910">
    <property type="entry name" value="DUF868"/>
    <property type="match status" value="1"/>
</dbReference>
<sequence length="84" mass="9538">MVVSGKDALLLLGNHKKEAFWRTRSRPSLQDAVLVCKKEHVFRKKRFLTKASSSNLTGGMDVDMVIKIDVQLRERSRQAPSVEV</sequence>
<dbReference type="Proteomes" id="UP000479710">
    <property type="component" value="Unassembled WGS sequence"/>
</dbReference>
<dbReference type="EMBL" id="SPHZ02000011">
    <property type="protein sequence ID" value="KAF0892022.1"/>
    <property type="molecule type" value="Genomic_DNA"/>
</dbReference>
<evidence type="ECO:0000313" key="1">
    <source>
        <dbReference type="EMBL" id="KAF0892022.1"/>
    </source>
</evidence>
<organism evidence="1 2">
    <name type="scientific">Oryza meyeriana var. granulata</name>
    <dbReference type="NCBI Taxonomy" id="110450"/>
    <lineage>
        <taxon>Eukaryota</taxon>
        <taxon>Viridiplantae</taxon>
        <taxon>Streptophyta</taxon>
        <taxon>Embryophyta</taxon>
        <taxon>Tracheophyta</taxon>
        <taxon>Spermatophyta</taxon>
        <taxon>Magnoliopsida</taxon>
        <taxon>Liliopsida</taxon>
        <taxon>Poales</taxon>
        <taxon>Poaceae</taxon>
        <taxon>BOP clade</taxon>
        <taxon>Oryzoideae</taxon>
        <taxon>Oryzeae</taxon>
        <taxon>Oryzinae</taxon>
        <taxon>Oryza</taxon>
        <taxon>Oryza meyeriana</taxon>
    </lineage>
</organism>
<reference evidence="1 2" key="1">
    <citation type="submission" date="2019-11" db="EMBL/GenBank/DDBJ databases">
        <title>Whole genome sequence of Oryza granulata.</title>
        <authorList>
            <person name="Li W."/>
        </authorList>
    </citation>
    <scope>NUCLEOTIDE SEQUENCE [LARGE SCALE GENOMIC DNA]</scope>
    <source>
        <strain evidence="2">cv. Menghai</strain>
        <tissue evidence="1">Leaf</tissue>
    </source>
</reference>
<name>A0A6G1BVY0_9ORYZ</name>
<keyword evidence="2" id="KW-1185">Reference proteome</keyword>
<comment type="caution">
    <text evidence="1">The sequence shown here is derived from an EMBL/GenBank/DDBJ whole genome shotgun (WGS) entry which is preliminary data.</text>
</comment>